<evidence type="ECO:0000313" key="2">
    <source>
        <dbReference type="Proteomes" id="UP001461498"/>
    </source>
</evidence>
<accession>A0AAW1DFP4</accession>
<sequence>MKEFYQSKTIGIRVESIKACDFNLPSGGRQAENLLDEYTALINTYQINSVPNHSNVVLDLVFSSDRSSVVSKSKQPLVGSDPHHPPLEISFPIKTVQYTKFKKKVLKDFGKGNYDEINLINLVNW</sequence>
<evidence type="ECO:0000313" key="1">
    <source>
        <dbReference type="EMBL" id="KAK9507993.1"/>
    </source>
</evidence>
<proteinExistence type="predicted"/>
<name>A0AAW1DFP4_9HEMI</name>
<dbReference type="EMBL" id="JAPXFL010000004">
    <property type="protein sequence ID" value="KAK9507993.1"/>
    <property type="molecule type" value="Genomic_DNA"/>
</dbReference>
<organism evidence="1 2">
    <name type="scientific">Rhynocoris fuscipes</name>
    <dbReference type="NCBI Taxonomy" id="488301"/>
    <lineage>
        <taxon>Eukaryota</taxon>
        <taxon>Metazoa</taxon>
        <taxon>Ecdysozoa</taxon>
        <taxon>Arthropoda</taxon>
        <taxon>Hexapoda</taxon>
        <taxon>Insecta</taxon>
        <taxon>Pterygota</taxon>
        <taxon>Neoptera</taxon>
        <taxon>Paraneoptera</taxon>
        <taxon>Hemiptera</taxon>
        <taxon>Heteroptera</taxon>
        <taxon>Panheteroptera</taxon>
        <taxon>Cimicomorpha</taxon>
        <taxon>Reduviidae</taxon>
        <taxon>Harpactorinae</taxon>
        <taxon>Harpactorini</taxon>
        <taxon>Rhynocoris</taxon>
    </lineage>
</organism>
<protein>
    <submittedName>
        <fullName evidence="1">Uncharacterized protein</fullName>
    </submittedName>
</protein>
<dbReference type="Proteomes" id="UP001461498">
    <property type="component" value="Unassembled WGS sequence"/>
</dbReference>
<reference evidence="1 2" key="1">
    <citation type="submission" date="2022-12" db="EMBL/GenBank/DDBJ databases">
        <title>Chromosome-level genome assembly of true bugs.</title>
        <authorList>
            <person name="Ma L."/>
            <person name="Li H."/>
        </authorList>
    </citation>
    <scope>NUCLEOTIDE SEQUENCE [LARGE SCALE GENOMIC DNA]</scope>
    <source>
        <strain evidence="1">Lab_2022b</strain>
    </source>
</reference>
<keyword evidence="2" id="KW-1185">Reference proteome</keyword>
<comment type="caution">
    <text evidence="1">The sequence shown here is derived from an EMBL/GenBank/DDBJ whole genome shotgun (WGS) entry which is preliminary data.</text>
</comment>
<gene>
    <name evidence="1" type="ORF">O3M35_007747</name>
</gene>
<dbReference type="AlphaFoldDB" id="A0AAW1DFP4"/>